<evidence type="ECO:0000256" key="3">
    <source>
        <dbReference type="ARBA" id="ARBA00022741"/>
    </source>
</evidence>
<accession>A0A6M8HLE4</accession>
<dbReference type="InterPro" id="IPR022463">
    <property type="entry name" value="1-PFruKinase"/>
</dbReference>
<comment type="catalytic activity">
    <reaction evidence="6 8">
        <text>beta-D-fructose 1-phosphate + ATP = beta-D-fructose 1,6-bisphosphate + ADP + H(+)</text>
        <dbReference type="Rhea" id="RHEA:14213"/>
        <dbReference type="ChEBI" id="CHEBI:15378"/>
        <dbReference type="ChEBI" id="CHEBI:30616"/>
        <dbReference type="ChEBI" id="CHEBI:32966"/>
        <dbReference type="ChEBI" id="CHEBI:138881"/>
        <dbReference type="ChEBI" id="CHEBI:456216"/>
        <dbReference type="EC" id="2.7.1.56"/>
    </reaction>
</comment>
<dbReference type="Proteomes" id="UP000500767">
    <property type="component" value="Chromosome"/>
</dbReference>
<keyword evidence="11" id="KW-1185">Reference proteome</keyword>
<evidence type="ECO:0000256" key="7">
    <source>
        <dbReference type="PIRNR" id="PIRNR000535"/>
    </source>
</evidence>
<evidence type="ECO:0000256" key="4">
    <source>
        <dbReference type="ARBA" id="ARBA00022777"/>
    </source>
</evidence>
<dbReference type="GO" id="GO:0016052">
    <property type="term" value="P:carbohydrate catabolic process"/>
    <property type="evidence" value="ECO:0007669"/>
    <property type="project" value="UniProtKB-ARBA"/>
</dbReference>
<dbReference type="NCBIfam" id="TIGR03828">
    <property type="entry name" value="pfkB"/>
    <property type="match status" value="1"/>
</dbReference>
<comment type="similarity">
    <text evidence="1 7 8">Belongs to the carbohydrate kinase PfkB family.</text>
</comment>
<keyword evidence="4 8" id="KW-0418">Kinase</keyword>
<dbReference type="GO" id="GO:0044281">
    <property type="term" value="P:small molecule metabolic process"/>
    <property type="evidence" value="ECO:0007669"/>
    <property type="project" value="UniProtKB-ARBA"/>
</dbReference>
<evidence type="ECO:0000256" key="5">
    <source>
        <dbReference type="ARBA" id="ARBA00022840"/>
    </source>
</evidence>
<dbReference type="CDD" id="cd01164">
    <property type="entry name" value="FruK_PfkB_like"/>
    <property type="match status" value="1"/>
</dbReference>
<evidence type="ECO:0000313" key="10">
    <source>
        <dbReference type="EMBL" id="QKE89171.1"/>
    </source>
</evidence>
<dbReference type="PROSITE" id="PS00584">
    <property type="entry name" value="PFKB_KINASES_2"/>
    <property type="match status" value="1"/>
</dbReference>
<dbReference type="GO" id="GO:0008662">
    <property type="term" value="F:1-phosphofructokinase activity"/>
    <property type="evidence" value="ECO:0007669"/>
    <property type="project" value="UniProtKB-UniRule"/>
</dbReference>
<dbReference type="PANTHER" id="PTHR46566">
    <property type="entry name" value="1-PHOSPHOFRUCTOKINASE-RELATED"/>
    <property type="match status" value="1"/>
</dbReference>
<dbReference type="PIRSF" id="PIRSF000535">
    <property type="entry name" value="1PFK/6PFK/LacC"/>
    <property type="match status" value="1"/>
</dbReference>
<organism evidence="10 11">
    <name type="scientific">Lichenicola cladoniae</name>
    <dbReference type="NCBI Taxonomy" id="1484109"/>
    <lineage>
        <taxon>Bacteria</taxon>
        <taxon>Pseudomonadati</taxon>
        <taxon>Pseudomonadota</taxon>
        <taxon>Alphaproteobacteria</taxon>
        <taxon>Acetobacterales</taxon>
        <taxon>Acetobacteraceae</taxon>
        <taxon>Lichenicola</taxon>
    </lineage>
</organism>
<feature type="domain" description="Carbohydrate kinase PfkB" evidence="9">
    <location>
        <begin position="19"/>
        <end position="312"/>
    </location>
</feature>
<dbReference type="AlphaFoldDB" id="A0A6M8HLE4"/>
<evidence type="ECO:0000256" key="1">
    <source>
        <dbReference type="ARBA" id="ARBA00010688"/>
    </source>
</evidence>
<dbReference type="SUPFAM" id="SSF53613">
    <property type="entry name" value="Ribokinase-like"/>
    <property type="match status" value="1"/>
</dbReference>
<dbReference type="GO" id="GO:0005829">
    <property type="term" value="C:cytosol"/>
    <property type="evidence" value="ECO:0007669"/>
    <property type="project" value="TreeGrafter"/>
</dbReference>
<dbReference type="InterPro" id="IPR002173">
    <property type="entry name" value="Carboh/pur_kinase_PfkB_CS"/>
</dbReference>
<evidence type="ECO:0000256" key="2">
    <source>
        <dbReference type="ARBA" id="ARBA00022679"/>
    </source>
</evidence>
<sequence length="333" mass="35047">MTAPLHAPLHIPAILTVTLNPAIDHTVRLKELIPGTVHRALGSEWAAGGKGVNVAGCLADWRLDGEPSVVATGLLGEGNAPTFEAFFAAKGIADRFVRIPGHTRTNIKLLDEATGDTTDINPAGLMPQSIHLEQLRAVLEAEASAGSIVVLSGSLPPGLPHATYREIVRGLNREGARVILDAGGRAFRDALAAPADALPWAVKPNQYELEQWAGERFVDLGGMVRAAHRLCRQGIGLVVVSRGAEGALFVSERHVLLGRPPILQVASTVGAGDALVAGMVAALAEKAEPERVARMALSFAAAKLARRGPSLPDRAAVLSHFDTMTIERLTPPV</sequence>
<dbReference type="Pfam" id="PF00294">
    <property type="entry name" value="PfkB"/>
    <property type="match status" value="1"/>
</dbReference>
<evidence type="ECO:0000256" key="6">
    <source>
        <dbReference type="ARBA" id="ARBA00047745"/>
    </source>
</evidence>
<protein>
    <recommendedName>
        <fullName evidence="7">Phosphofructokinase</fullName>
    </recommendedName>
</protein>
<evidence type="ECO:0000259" key="9">
    <source>
        <dbReference type="Pfam" id="PF00294"/>
    </source>
</evidence>
<dbReference type="KEGG" id="lck:HN018_03100"/>
<keyword evidence="5 8" id="KW-0067">ATP-binding</keyword>
<dbReference type="InterPro" id="IPR017583">
    <property type="entry name" value="Tagatose/fructose_Pkinase"/>
</dbReference>
<dbReference type="PANTHER" id="PTHR46566:SF5">
    <property type="entry name" value="1-PHOSPHOFRUCTOKINASE"/>
    <property type="match status" value="1"/>
</dbReference>
<keyword evidence="3 8" id="KW-0547">Nucleotide-binding</keyword>
<dbReference type="NCBIfam" id="TIGR03168">
    <property type="entry name" value="1-PFK"/>
    <property type="match status" value="1"/>
</dbReference>
<evidence type="ECO:0000256" key="8">
    <source>
        <dbReference type="RuleBase" id="RU369061"/>
    </source>
</evidence>
<dbReference type="InterPro" id="IPR011611">
    <property type="entry name" value="PfkB_dom"/>
</dbReference>
<dbReference type="InterPro" id="IPR029056">
    <property type="entry name" value="Ribokinase-like"/>
</dbReference>
<name>A0A6M8HLE4_9PROT</name>
<gene>
    <name evidence="10" type="primary">pfkB</name>
    <name evidence="10" type="ORF">HN018_03100</name>
</gene>
<evidence type="ECO:0000313" key="11">
    <source>
        <dbReference type="Proteomes" id="UP000500767"/>
    </source>
</evidence>
<reference evidence="10 11" key="1">
    <citation type="journal article" date="2014" name="World J. Microbiol. Biotechnol.">
        <title>Biodiversity and physiological characteristics of Antarctic and Arctic lichens-associated bacteria.</title>
        <authorList>
            <person name="Lee Y.M."/>
            <person name="Kim E.H."/>
            <person name="Lee H.K."/>
            <person name="Hong S.G."/>
        </authorList>
    </citation>
    <scope>NUCLEOTIDE SEQUENCE [LARGE SCALE GENOMIC DNA]</scope>
    <source>
        <strain evidence="10 11">PAMC 26569</strain>
    </source>
</reference>
<dbReference type="FunFam" id="3.40.1190.20:FF:000001">
    <property type="entry name" value="Phosphofructokinase"/>
    <property type="match status" value="1"/>
</dbReference>
<comment type="function">
    <text evidence="8">Catalyzes the ATP-dependent phosphorylation of fructose-l-phosphate to fructose-l,6-bisphosphate.</text>
</comment>
<proteinExistence type="inferred from homology"/>
<dbReference type="RefSeq" id="WP_171836428.1">
    <property type="nucleotide sequence ID" value="NZ_CP053708.1"/>
</dbReference>
<dbReference type="GO" id="GO:0005524">
    <property type="term" value="F:ATP binding"/>
    <property type="evidence" value="ECO:0007669"/>
    <property type="project" value="UniProtKB-UniRule"/>
</dbReference>
<dbReference type="Gene3D" id="3.40.1190.20">
    <property type="match status" value="1"/>
</dbReference>
<dbReference type="EMBL" id="CP053708">
    <property type="protein sequence ID" value="QKE89171.1"/>
    <property type="molecule type" value="Genomic_DNA"/>
</dbReference>
<keyword evidence="2 7" id="KW-0808">Transferase</keyword>